<organism evidence="5 6">
    <name type="scientific">Mycobacterium vicinigordonae</name>
    <dbReference type="NCBI Taxonomy" id="1719132"/>
    <lineage>
        <taxon>Bacteria</taxon>
        <taxon>Bacillati</taxon>
        <taxon>Actinomycetota</taxon>
        <taxon>Actinomycetes</taxon>
        <taxon>Mycobacteriales</taxon>
        <taxon>Mycobacteriaceae</taxon>
        <taxon>Mycobacterium</taxon>
    </lineage>
</organism>
<dbReference type="PANTHER" id="PTHR43201">
    <property type="entry name" value="ACYL-COA SYNTHETASE"/>
    <property type="match status" value="1"/>
</dbReference>
<feature type="domain" description="AMP-binding enzyme C-terminal" evidence="4">
    <location>
        <begin position="461"/>
        <end position="536"/>
    </location>
</feature>
<dbReference type="KEGG" id="mgor:H0P51_27835"/>
<gene>
    <name evidence="5" type="ORF">H0P51_27835</name>
</gene>
<comment type="similarity">
    <text evidence="1">Belongs to the ATP-dependent AMP-binding enzyme family.</text>
</comment>
<reference evidence="6" key="1">
    <citation type="submission" date="2020-07" db="EMBL/GenBank/DDBJ databases">
        <title>Description of Mycobacterium gordonae subsp. intergordonae subsp.nov. and Mycobacterium gordonae subsp. gordonae subsp. nov.</title>
        <authorList>
            <person name="Yu X."/>
        </authorList>
    </citation>
    <scope>NUCLEOTIDE SEQUENCE [LARGE SCALE GENOMIC DNA]</scope>
    <source>
        <strain evidence="6">24</strain>
    </source>
</reference>
<dbReference type="Pfam" id="PF13193">
    <property type="entry name" value="AMP-binding_C"/>
    <property type="match status" value="1"/>
</dbReference>
<protein>
    <submittedName>
        <fullName evidence="5">AMP-binding protein</fullName>
    </submittedName>
</protein>
<dbReference type="InterPro" id="IPR042099">
    <property type="entry name" value="ANL_N_sf"/>
</dbReference>
<proteinExistence type="inferred from homology"/>
<feature type="domain" description="AMP-dependent synthetase/ligase" evidence="3">
    <location>
        <begin position="12"/>
        <end position="356"/>
    </location>
</feature>
<reference evidence="6" key="3">
    <citation type="submission" date="2023-07" db="EMBL/GenBank/DDBJ databases">
        <title>Description of Mycobacterium gordonae subsp. intergordonae subsp.nov. and Mycobacterium gordonae subsp. gordonae subsp. nov.</title>
        <authorList>
            <person name="Huang H."/>
        </authorList>
    </citation>
    <scope>NUCLEOTIDE SEQUENCE [LARGE SCALE GENOMIC DNA]</scope>
    <source>
        <strain evidence="6">24</strain>
    </source>
</reference>
<dbReference type="InterPro" id="IPR025110">
    <property type="entry name" value="AMP-bd_C"/>
</dbReference>
<keyword evidence="6" id="KW-1185">Reference proteome</keyword>
<dbReference type="InterPro" id="IPR045851">
    <property type="entry name" value="AMP-bd_C_sf"/>
</dbReference>
<sequence length="555" mass="60075">MGTEFNFGTLLEAVADAFPDRLAVVQHGQGRLSYRDFVDRSRRLGRLLADHGMGCFSERSVLAGHQAGQDRMAQYLHNGPEYLEGLIGSYLARAAPFNVNYRYGAEELRYLLADAQPRAIQFHGAFAPVLAEALATVAQRDLLMLQVDDGSGHALLPGALDYEDALASVEPSVDARPDPDDLYLLYTGGTTGSPKGVLWRQADAAVTALGLVNGSEAREWESLQEFIASRRRTVPAKFLTCAPLIHGAAQWGVLRALCEADTVVFPADTRVFDAAQVCDALLSESVSRLSIVGDPFARKLIEELDRRPRDLASLRLLISGGAPLQPEYKKRLLTLVPGLSILEAIGASETGVQGRAAAADAVGADKRTFRRESATVVVSEDRSRFLSAGHPGIGWLASRGRVPLGYLGDEHKTRDAFPIVDGERVSLPGDRARLLTNDTVELLGRDSTTINSGGEKIFAEEVEAAVKMHPDVADAVVCGRPSAQWGSEVVAILAWLPDVSGDTRSVLATCARQLARYKLPKAFIVVDQVERSPSGKPDYRWALDQAVKRSPIADQ</sequence>
<dbReference type="AlphaFoldDB" id="A0A7D6ILZ8"/>
<dbReference type="PANTHER" id="PTHR43201:SF5">
    <property type="entry name" value="MEDIUM-CHAIN ACYL-COA LIGASE ACSF2, MITOCHONDRIAL"/>
    <property type="match status" value="1"/>
</dbReference>
<reference evidence="5 6" key="2">
    <citation type="submission" date="2020-07" db="EMBL/GenBank/DDBJ databases">
        <authorList>
            <person name="Yu X."/>
        </authorList>
    </citation>
    <scope>NUCLEOTIDE SEQUENCE [LARGE SCALE GENOMIC DNA]</scope>
    <source>
        <strain evidence="6">24</strain>
    </source>
</reference>
<dbReference type="Pfam" id="PF00501">
    <property type="entry name" value="AMP-binding"/>
    <property type="match status" value="1"/>
</dbReference>
<name>A0A7D6ILZ8_9MYCO</name>
<dbReference type="NCBIfam" id="NF005863">
    <property type="entry name" value="PRK07798.1"/>
    <property type="match status" value="1"/>
</dbReference>
<dbReference type="PROSITE" id="PS00455">
    <property type="entry name" value="AMP_BINDING"/>
    <property type="match status" value="1"/>
</dbReference>
<dbReference type="Gene3D" id="3.40.50.12780">
    <property type="entry name" value="N-terminal domain of ligase-like"/>
    <property type="match status" value="1"/>
</dbReference>
<dbReference type="RefSeq" id="WP_180915974.1">
    <property type="nucleotide sequence ID" value="NZ_CP059165.1"/>
</dbReference>
<evidence type="ECO:0000313" key="6">
    <source>
        <dbReference type="Proteomes" id="UP000510682"/>
    </source>
</evidence>
<dbReference type="GO" id="GO:0031956">
    <property type="term" value="F:medium-chain fatty acid-CoA ligase activity"/>
    <property type="evidence" value="ECO:0007669"/>
    <property type="project" value="TreeGrafter"/>
</dbReference>
<dbReference type="EMBL" id="CP059165">
    <property type="protein sequence ID" value="QLL07400.1"/>
    <property type="molecule type" value="Genomic_DNA"/>
</dbReference>
<evidence type="ECO:0000313" key="5">
    <source>
        <dbReference type="EMBL" id="QLL07400.1"/>
    </source>
</evidence>
<accession>A0A7D6ILZ8</accession>
<dbReference type="SUPFAM" id="SSF56801">
    <property type="entry name" value="Acetyl-CoA synthetase-like"/>
    <property type="match status" value="1"/>
</dbReference>
<dbReference type="Proteomes" id="UP000510682">
    <property type="component" value="Chromosome"/>
</dbReference>
<dbReference type="GO" id="GO:0006631">
    <property type="term" value="P:fatty acid metabolic process"/>
    <property type="evidence" value="ECO:0007669"/>
    <property type="project" value="TreeGrafter"/>
</dbReference>
<evidence type="ECO:0000256" key="2">
    <source>
        <dbReference type="ARBA" id="ARBA00022598"/>
    </source>
</evidence>
<dbReference type="InterPro" id="IPR000873">
    <property type="entry name" value="AMP-dep_synth/lig_dom"/>
</dbReference>
<keyword evidence="2" id="KW-0436">Ligase</keyword>
<evidence type="ECO:0000256" key="1">
    <source>
        <dbReference type="ARBA" id="ARBA00006432"/>
    </source>
</evidence>
<evidence type="ECO:0000259" key="3">
    <source>
        <dbReference type="Pfam" id="PF00501"/>
    </source>
</evidence>
<dbReference type="Gene3D" id="3.30.300.30">
    <property type="match status" value="1"/>
</dbReference>
<evidence type="ECO:0000259" key="4">
    <source>
        <dbReference type="Pfam" id="PF13193"/>
    </source>
</evidence>
<dbReference type="InterPro" id="IPR020845">
    <property type="entry name" value="AMP-binding_CS"/>
</dbReference>